<keyword evidence="1" id="KW-0175">Coiled coil</keyword>
<dbReference type="GO" id="GO:0015074">
    <property type="term" value="P:DNA integration"/>
    <property type="evidence" value="ECO:0007669"/>
    <property type="project" value="InterPro"/>
</dbReference>
<dbReference type="eggNOG" id="COG2801">
    <property type="taxonomic scope" value="Bacteria"/>
</dbReference>
<protein>
    <submittedName>
        <fullName evidence="3">Transposase</fullName>
    </submittedName>
</protein>
<dbReference type="PROSITE" id="PS50994">
    <property type="entry name" value="INTEGRASE"/>
    <property type="match status" value="1"/>
</dbReference>
<dbReference type="Pfam" id="PF13276">
    <property type="entry name" value="HTH_21"/>
    <property type="match status" value="1"/>
</dbReference>
<organism evidence="3 4">
    <name type="scientific">Rhodopirellula baltica (strain DSM 10527 / NCIMB 13988 / SH1)</name>
    <dbReference type="NCBI Taxonomy" id="243090"/>
    <lineage>
        <taxon>Bacteria</taxon>
        <taxon>Pseudomonadati</taxon>
        <taxon>Planctomycetota</taxon>
        <taxon>Planctomycetia</taxon>
        <taxon>Pirellulales</taxon>
        <taxon>Pirellulaceae</taxon>
        <taxon>Rhodopirellula</taxon>
    </lineage>
</organism>
<keyword evidence="4" id="KW-1185">Reference proteome</keyword>
<sequence length="389" mass="44619">MPRKTKPSANPERRTYTDEFKRDAVAMLLDGHSATSIVERLGISGTNLLYRWKKQQVESAGPVGEVLDSRVAELEAELRRVERETRCFKKSFDHFRPKRVSQLYSAAASIIRDGTASQRAVGEILGFSRSAFQRFQSEPSSRREQSDMDVLPMVITTFHRHRRRYGARRIAADLKLQGVAIGRERVAKLLRIAGLSALQPKSFKPRTTESRHTLGYNENLLLKQPEPTSVNRLWVGDITYIPIVRTGFAYMATLMDRFSRRIIGWSLEMDMTESLVIKTLQKAIRSRQPSRNLIHHTDRGGQYASKKYRAIIQRSSMRQSMSRAGDCYDNAFMESCFGTIKTELQMTEYESYREALSELTEFIAYYNTSRLHSSLGYLSPTRFESTVPC</sequence>
<dbReference type="PANTHER" id="PTHR46889:SF7">
    <property type="entry name" value="TRANSPOSASE FOR INSERTION SEQUENCE ELEMENT IS904"/>
    <property type="match status" value="1"/>
</dbReference>
<dbReference type="Pfam" id="PF00665">
    <property type="entry name" value="rve"/>
    <property type="match status" value="1"/>
</dbReference>
<dbReference type="InterPro" id="IPR025948">
    <property type="entry name" value="HTH-like_dom"/>
</dbReference>
<dbReference type="RefSeq" id="WP_011117773.1">
    <property type="nucleotide sequence ID" value="NC_005027.1"/>
</dbReference>
<evidence type="ECO:0000313" key="4">
    <source>
        <dbReference type="Proteomes" id="UP000001025"/>
    </source>
</evidence>
<evidence type="ECO:0000313" key="3">
    <source>
        <dbReference type="EMBL" id="CAD71422.1"/>
    </source>
</evidence>
<dbReference type="SUPFAM" id="SSF46689">
    <property type="entry name" value="Homeodomain-like"/>
    <property type="match status" value="1"/>
</dbReference>
<dbReference type="InterPro" id="IPR036397">
    <property type="entry name" value="RNaseH_sf"/>
</dbReference>
<dbReference type="EnsemblBacteria" id="CAD71422">
    <property type="protein sequence ID" value="CAD71422"/>
    <property type="gene ID" value="RB165"/>
</dbReference>
<proteinExistence type="predicted"/>
<gene>
    <name evidence="3" type="ordered locus">RB165</name>
</gene>
<dbReference type="Gene3D" id="1.10.10.60">
    <property type="entry name" value="Homeodomain-like"/>
    <property type="match status" value="1"/>
</dbReference>
<evidence type="ECO:0000259" key="2">
    <source>
        <dbReference type="PROSITE" id="PS50994"/>
    </source>
</evidence>
<dbReference type="InterPro" id="IPR048020">
    <property type="entry name" value="Transpos_IS3"/>
</dbReference>
<dbReference type="SUPFAM" id="SSF53098">
    <property type="entry name" value="Ribonuclease H-like"/>
    <property type="match status" value="1"/>
</dbReference>
<name>Q7UZ61_RHOBA</name>
<dbReference type="GO" id="GO:0006313">
    <property type="term" value="P:DNA transposition"/>
    <property type="evidence" value="ECO:0007669"/>
    <property type="project" value="InterPro"/>
</dbReference>
<dbReference type="PATRIC" id="fig|243090.15.peg.90"/>
<dbReference type="PANTHER" id="PTHR46889">
    <property type="entry name" value="TRANSPOSASE INSF FOR INSERTION SEQUENCE IS3B-RELATED"/>
    <property type="match status" value="1"/>
</dbReference>
<dbReference type="InterPro" id="IPR050900">
    <property type="entry name" value="Transposase_IS3/IS150/IS904"/>
</dbReference>
<dbReference type="InParanoid" id="Q7UZ61"/>
<dbReference type="InterPro" id="IPR012337">
    <property type="entry name" value="RNaseH-like_sf"/>
</dbReference>
<dbReference type="GO" id="GO:0003677">
    <property type="term" value="F:DNA binding"/>
    <property type="evidence" value="ECO:0007669"/>
    <property type="project" value="InterPro"/>
</dbReference>
<dbReference type="AlphaFoldDB" id="Q7UZ61"/>
<dbReference type="STRING" id="243090.RB165"/>
<dbReference type="Gene3D" id="3.30.420.10">
    <property type="entry name" value="Ribonuclease H-like superfamily/Ribonuclease H"/>
    <property type="match status" value="1"/>
</dbReference>
<dbReference type="GO" id="GO:0004803">
    <property type="term" value="F:transposase activity"/>
    <property type="evidence" value="ECO:0007669"/>
    <property type="project" value="InterPro"/>
</dbReference>
<feature type="coiled-coil region" evidence="1">
    <location>
        <begin position="64"/>
        <end position="91"/>
    </location>
</feature>
<dbReference type="Pfam" id="PF01527">
    <property type="entry name" value="HTH_Tnp_1"/>
    <property type="match status" value="1"/>
</dbReference>
<feature type="domain" description="Integrase catalytic" evidence="2">
    <location>
        <begin position="223"/>
        <end position="388"/>
    </location>
</feature>
<dbReference type="Pfam" id="PF13333">
    <property type="entry name" value="rve_2"/>
    <property type="match status" value="1"/>
</dbReference>
<dbReference type="InterPro" id="IPR009057">
    <property type="entry name" value="Homeodomain-like_sf"/>
</dbReference>
<dbReference type="NCBIfam" id="NF033516">
    <property type="entry name" value="transpos_IS3"/>
    <property type="match status" value="1"/>
</dbReference>
<reference evidence="3 4" key="1">
    <citation type="journal article" date="2003" name="Proc. Natl. Acad. Sci. U.S.A.">
        <title>Complete genome sequence of the marine planctomycete Pirellula sp. strain 1.</title>
        <authorList>
            <person name="Gloeckner F.O."/>
            <person name="Kube M."/>
            <person name="Bauer M."/>
            <person name="Teeling H."/>
            <person name="Lombardot T."/>
            <person name="Ludwig W."/>
            <person name="Gade D."/>
            <person name="Beck A."/>
            <person name="Borzym K."/>
            <person name="Heitmann K."/>
            <person name="Rabus R."/>
            <person name="Schlesner H."/>
            <person name="Amann R."/>
            <person name="Reinhardt R."/>
        </authorList>
    </citation>
    <scope>NUCLEOTIDE SEQUENCE [LARGE SCALE GENOMIC DNA]</scope>
    <source>
        <strain evidence="4">DSM 10527 / NCIMB 13988 / SH1</strain>
    </source>
</reference>
<dbReference type="Proteomes" id="UP000001025">
    <property type="component" value="Chromosome"/>
</dbReference>
<dbReference type="KEGG" id="rba:RB165"/>
<dbReference type="OrthoDB" id="289367at2"/>
<accession>Q7UZ61</accession>
<dbReference type="eggNOG" id="COG2963">
    <property type="taxonomic scope" value="Bacteria"/>
</dbReference>
<evidence type="ECO:0000256" key="1">
    <source>
        <dbReference type="SAM" id="Coils"/>
    </source>
</evidence>
<dbReference type="EMBL" id="BX294133">
    <property type="protein sequence ID" value="CAD71422.1"/>
    <property type="molecule type" value="Genomic_DNA"/>
</dbReference>
<dbReference type="InterPro" id="IPR001584">
    <property type="entry name" value="Integrase_cat-core"/>
</dbReference>
<dbReference type="FunCoup" id="Q7UZ61">
    <property type="interactions" value="4"/>
</dbReference>
<dbReference type="HOGENOM" id="CLU_027402_4_2_0"/>
<dbReference type="InterPro" id="IPR002514">
    <property type="entry name" value="Transposase_8"/>
</dbReference>